<feature type="region of interest" description="Disordered" evidence="1">
    <location>
        <begin position="75"/>
        <end position="100"/>
    </location>
</feature>
<dbReference type="KEGG" id="tbl:TBLA_0C04610"/>
<dbReference type="EMBL" id="HE806318">
    <property type="protein sequence ID" value="CCH60257.1"/>
    <property type="molecule type" value="Genomic_DNA"/>
</dbReference>
<dbReference type="OrthoDB" id="3973009at2759"/>
<feature type="compositionally biased region" description="Low complexity" evidence="1">
    <location>
        <begin position="141"/>
        <end position="160"/>
    </location>
</feature>
<name>I2H1K5_HENB6</name>
<dbReference type="Proteomes" id="UP000002866">
    <property type="component" value="Chromosome 3"/>
</dbReference>
<sequence length="634" mass="70710">MQNLFDENQANRNKMSITTDNSTSKTTTNDDMFDFGSILGNTNTNNNEVNGAVNDIDNFDIDLAFETAFELFNDNHDNDDDNHDNDDDNHDNDDDNTSTPATAHEIIQSFKSLTNNNSLDEFINTVPNTMASKDTSVIGMNVNQNSNDNNNKDNTNNDLSKNIRKDIPSSDINPLYNSMSPPASFNPLSPSTLLPLSPPPLTRFSNSIDTTTNVKNQTLNITSSTNNNTVKFSNNNNNNNNNNNTITVANVVLQQGSNLTNSQQNINESNEQDMDNMRDIDSVPTSIPQINNIQKQIVPSIPRQLTDNNSNNIRQAEINNASNIQRNMKSTLSTSNIHSLSYNNINPPTTNSNNNNKSFPDFNESLKTSHAAGNNSTNISHARASNVTINNGLTKIVTINNHLNKKRNNNNTNNDINSLNKSSNIGQNLLSLDESNVISNFLDSLLSVDGPNQVTNLTNNTTNLNIHINELTLDDNPSMIVPLKFNNPKYIKLYDPFNKGYKPLPLSKLPEIKINEEVNKPPIEIQNDLNKLKKWKHLHLEKIRRKQIKLSFNNLITFIKYPRYESDILTSNSNTSLDNDNDSNNSGNNIIPTTVSTNPSIRTPKHVLLTYILNDINSIIKANNTLESVLSSLK</sequence>
<protein>
    <recommendedName>
        <fullName evidence="2">INO2 bHLH domain-containing protein</fullName>
    </recommendedName>
</protein>
<keyword evidence="4" id="KW-1185">Reference proteome</keyword>
<proteinExistence type="predicted"/>
<dbReference type="RefSeq" id="XP_004179776.1">
    <property type="nucleotide sequence ID" value="XM_004179728.1"/>
</dbReference>
<evidence type="ECO:0000256" key="1">
    <source>
        <dbReference type="SAM" id="MobiDB-lite"/>
    </source>
</evidence>
<accession>I2H1K5</accession>
<feature type="compositionally biased region" description="Polar residues" evidence="1">
    <location>
        <begin position="1"/>
        <end position="17"/>
    </location>
</feature>
<dbReference type="InterPro" id="IPR057071">
    <property type="entry name" value="bHLH_INO2"/>
</dbReference>
<reference evidence="3 4" key="1">
    <citation type="journal article" date="2011" name="Proc. Natl. Acad. Sci. U.S.A.">
        <title>Evolutionary erosion of yeast sex chromosomes by mating-type switching accidents.</title>
        <authorList>
            <person name="Gordon J.L."/>
            <person name="Armisen D."/>
            <person name="Proux-Wera E."/>
            <person name="Oheigeartaigh S.S."/>
            <person name="Byrne K.P."/>
            <person name="Wolfe K.H."/>
        </authorList>
    </citation>
    <scope>NUCLEOTIDE SEQUENCE [LARGE SCALE GENOMIC DNA]</scope>
    <source>
        <strain evidence="4">ATCC 34711 / CBS 6284 / DSM 70876 / NBRC 10599 / NRRL Y-10934 / UCD 77-7</strain>
    </source>
</reference>
<feature type="compositionally biased region" description="Low complexity" evidence="1">
    <location>
        <begin position="343"/>
        <end position="356"/>
    </location>
</feature>
<feature type="region of interest" description="Disordered" evidence="1">
    <location>
        <begin position="343"/>
        <end position="379"/>
    </location>
</feature>
<evidence type="ECO:0000313" key="4">
    <source>
        <dbReference type="Proteomes" id="UP000002866"/>
    </source>
</evidence>
<dbReference type="STRING" id="1071380.I2H1K5"/>
<gene>
    <name evidence="3" type="primary">TBLA0C04610</name>
    <name evidence="3" type="ORF">TBLA_0C04610</name>
</gene>
<dbReference type="Pfam" id="PF23179">
    <property type="entry name" value="bHLH_INO2"/>
    <property type="match status" value="1"/>
</dbReference>
<dbReference type="AlphaFoldDB" id="I2H1K5"/>
<dbReference type="eggNOG" id="ENOG502S8Z5">
    <property type="taxonomic scope" value="Eukaryota"/>
</dbReference>
<feature type="compositionally biased region" description="Low complexity" evidence="1">
    <location>
        <begin position="18"/>
        <end position="30"/>
    </location>
</feature>
<evidence type="ECO:0000259" key="2">
    <source>
        <dbReference type="Pfam" id="PF23179"/>
    </source>
</evidence>
<feature type="region of interest" description="Disordered" evidence="1">
    <location>
        <begin position="1"/>
        <end position="30"/>
    </location>
</feature>
<dbReference type="InParanoid" id="I2H1K5"/>
<feature type="region of interest" description="Disordered" evidence="1">
    <location>
        <begin position="576"/>
        <end position="596"/>
    </location>
</feature>
<organism evidence="3 4">
    <name type="scientific">Henningerozyma blattae (strain ATCC 34711 / CBS 6284 / DSM 70876 / NBRC 10599 / NRRL Y-10934 / UCD 77-7)</name>
    <name type="common">Yeast</name>
    <name type="synonym">Tetrapisispora blattae</name>
    <dbReference type="NCBI Taxonomy" id="1071380"/>
    <lineage>
        <taxon>Eukaryota</taxon>
        <taxon>Fungi</taxon>
        <taxon>Dikarya</taxon>
        <taxon>Ascomycota</taxon>
        <taxon>Saccharomycotina</taxon>
        <taxon>Saccharomycetes</taxon>
        <taxon>Saccharomycetales</taxon>
        <taxon>Saccharomycetaceae</taxon>
        <taxon>Henningerozyma</taxon>
    </lineage>
</organism>
<dbReference type="GeneID" id="14495237"/>
<feature type="compositionally biased region" description="Acidic residues" evidence="1">
    <location>
        <begin position="77"/>
        <end position="96"/>
    </location>
</feature>
<feature type="compositionally biased region" description="Low complexity" evidence="1">
    <location>
        <begin position="576"/>
        <end position="589"/>
    </location>
</feature>
<feature type="domain" description="INO2 bHLH" evidence="2">
    <location>
        <begin position="527"/>
        <end position="631"/>
    </location>
</feature>
<dbReference type="HOGENOM" id="CLU_431597_0_0_1"/>
<evidence type="ECO:0000313" key="3">
    <source>
        <dbReference type="EMBL" id="CCH60257.1"/>
    </source>
</evidence>
<feature type="compositionally biased region" description="Polar residues" evidence="1">
    <location>
        <begin position="365"/>
        <end position="379"/>
    </location>
</feature>
<feature type="region of interest" description="Disordered" evidence="1">
    <location>
        <begin position="189"/>
        <end position="208"/>
    </location>
</feature>
<feature type="region of interest" description="Disordered" evidence="1">
    <location>
        <begin position="139"/>
        <end position="175"/>
    </location>
</feature>